<protein>
    <recommendedName>
        <fullName evidence="3">Aminoglycoside phosphotransferase</fullName>
    </recommendedName>
</protein>
<evidence type="ECO:0000313" key="1">
    <source>
        <dbReference type="EMBL" id="MDR6866960.1"/>
    </source>
</evidence>
<dbReference type="Proteomes" id="UP001259347">
    <property type="component" value="Unassembled WGS sequence"/>
</dbReference>
<dbReference type="SUPFAM" id="SSF56112">
    <property type="entry name" value="Protein kinase-like (PK-like)"/>
    <property type="match status" value="1"/>
</dbReference>
<accession>A0ABU1SBH5</accession>
<evidence type="ECO:0008006" key="3">
    <source>
        <dbReference type="Google" id="ProtNLM"/>
    </source>
</evidence>
<sequence length="283" mass="30927">MTAASRTTGDGTPPPVVAALARACQRFGARPRGEPRIGWHGRSAGVQVVHGAEAPAWLRVVVARAELARGDWWNGNVEAEALDAVPRPRLLSWDEWSEGAVTARSELMELLPGSACAPTPELRVDPGLTDAWWTALEEALEALARHRTDRAVTTPESLSHRTHVLFGERYDLSEIPWTTSHGDLHWANLFGPEFALVDWEAWGVAPAGSDIAGLYLHSLLVPEVAETIRSRFAEVLDAPSGRLGIAYQATRMLARAMAGDYPELIDPIHESVRRHGPVRARKA</sequence>
<dbReference type="EMBL" id="JAVDUM010000005">
    <property type="protein sequence ID" value="MDR6866960.1"/>
    <property type="molecule type" value="Genomic_DNA"/>
</dbReference>
<keyword evidence="2" id="KW-1185">Reference proteome</keyword>
<dbReference type="RefSeq" id="WP_310019252.1">
    <property type="nucleotide sequence ID" value="NZ_JAVDUM010000005.1"/>
</dbReference>
<organism evidence="1 2">
    <name type="scientific">Microbacterium resistens</name>
    <dbReference type="NCBI Taxonomy" id="156977"/>
    <lineage>
        <taxon>Bacteria</taxon>
        <taxon>Bacillati</taxon>
        <taxon>Actinomycetota</taxon>
        <taxon>Actinomycetes</taxon>
        <taxon>Micrococcales</taxon>
        <taxon>Microbacteriaceae</taxon>
        <taxon>Microbacterium</taxon>
    </lineage>
</organism>
<name>A0ABU1SBH5_9MICO</name>
<dbReference type="InterPro" id="IPR011009">
    <property type="entry name" value="Kinase-like_dom_sf"/>
</dbReference>
<comment type="caution">
    <text evidence="1">The sequence shown here is derived from an EMBL/GenBank/DDBJ whole genome shotgun (WGS) entry which is preliminary data.</text>
</comment>
<reference evidence="1 2" key="1">
    <citation type="submission" date="2023-07" db="EMBL/GenBank/DDBJ databases">
        <title>Sorghum-associated microbial communities from plants grown in Nebraska, USA.</title>
        <authorList>
            <person name="Schachtman D."/>
        </authorList>
    </citation>
    <scope>NUCLEOTIDE SEQUENCE [LARGE SCALE GENOMIC DNA]</scope>
    <source>
        <strain evidence="1 2">2980</strain>
    </source>
</reference>
<evidence type="ECO:0000313" key="2">
    <source>
        <dbReference type="Proteomes" id="UP001259347"/>
    </source>
</evidence>
<proteinExistence type="predicted"/>
<gene>
    <name evidence="1" type="ORF">J2Y69_001559</name>
</gene>